<sequence length="77" mass="8126">MVEAAPAWNVCPMAISVVAMTELLIGFRDDPSMRGRVNRQPGLAASLSPLDRPSAPAAEGPPDGDVRAFMPPIVQVN</sequence>
<reference evidence="4" key="1">
    <citation type="journal article" date="2019" name="Int. J. Syst. Evol. Microbiol.">
        <title>The Global Catalogue of Microorganisms (GCM) 10K type strain sequencing project: providing services to taxonomists for standard genome sequencing and annotation.</title>
        <authorList>
            <consortium name="The Broad Institute Genomics Platform"/>
            <consortium name="The Broad Institute Genome Sequencing Center for Infectious Disease"/>
            <person name="Wu L."/>
            <person name="Ma J."/>
        </authorList>
    </citation>
    <scope>NUCLEOTIDE SEQUENCE [LARGE SCALE GENOMIC DNA]</scope>
    <source>
        <strain evidence="4">JCM 4733</strain>
    </source>
</reference>
<evidence type="ECO:0000256" key="1">
    <source>
        <dbReference type="SAM" id="MobiDB-lite"/>
    </source>
</evidence>
<organism evidence="3 4">
    <name type="scientific">Streptomyces canarius</name>
    <dbReference type="NCBI Taxonomy" id="285453"/>
    <lineage>
        <taxon>Bacteria</taxon>
        <taxon>Bacillati</taxon>
        <taxon>Actinomycetota</taxon>
        <taxon>Actinomycetes</taxon>
        <taxon>Kitasatosporales</taxon>
        <taxon>Streptomycetaceae</taxon>
        <taxon>Streptomyces</taxon>
    </lineage>
</organism>
<keyword evidence="2" id="KW-1133">Transmembrane helix</keyword>
<protein>
    <submittedName>
        <fullName evidence="3">Uncharacterized protein</fullName>
    </submittedName>
</protein>
<dbReference type="EMBL" id="BMVN01000037">
    <property type="protein sequence ID" value="GHA56623.1"/>
    <property type="molecule type" value="Genomic_DNA"/>
</dbReference>
<dbReference type="Proteomes" id="UP000653644">
    <property type="component" value="Unassembled WGS sequence"/>
</dbReference>
<keyword evidence="4" id="KW-1185">Reference proteome</keyword>
<name>A0ABQ3D3C3_9ACTN</name>
<feature type="transmembrane region" description="Helical" evidence="2">
    <location>
        <begin position="6"/>
        <end position="27"/>
    </location>
</feature>
<evidence type="ECO:0000313" key="4">
    <source>
        <dbReference type="Proteomes" id="UP000653644"/>
    </source>
</evidence>
<accession>A0ABQ3D3C3</accession>
<keyword evidence="2" id="KW-0472">Membrane</keyword>
<evidence type="ECO:0000256" key="2">
    <source>
        <dbReference type="SAM" id="Phobius"/>
    </source>
</evidence>
<keyword evidence="2" id="KW-0812">Transmembrane</keyword>
<comment type="caution">
    <text evidence="3">The sequence shown here is derived from an EMBL/GenBank/DDBJ whole genome shotgun (WGS) entry which is preliminary data.</text>
</comment>
<evidence type="ECO:0000313" key="3">
    <source>
        <dbReference type="EMBL" id="GHA56623.1"/>
    </source>
</evidence>
<gene>
    <name evidence="3" type="ORF">GCM10010345_71410</name>
</gene>
<feature type="region of interest" description="Disordered" evidence="1">
    <location>
        <begin position="30"/>
        <end position="77"/>
    </location>
</feature>
<proteinExistence type="predicted"/>